<reference evidence="3" key="1">
    <citation type="submission" date="2016-11" db="UniProtKB">
        <authorList>
            <consortium name="WormBaseParasite"/>
        </authorList>
    </citation>
    <scope>IDENTIFICATION</scope>
</reference>
<dbReference type="STRING" id="1561998.A0A1I7TGD3"/>
<dbReference type="Proteomes" id="UP000095282">
    <property type="component" value="Unplaced"/>
</dbReference>
<protein>
    <submittedName>
        <fullName evidence="3">Uncharacterized protein</fullName>
    </submittedName>
</protein>
<dbReference type="eggNOG" id="KOG3686">
    <property type="taxonomic scope" value="Eukaryota"/>
</dbReference>
<feature type="region of interest" description="Disordered" evidence="1">
    <location>
        <begin position="195"/>
        <end position="217"/>
    </location>
</feature>
<keyword evidence="2" id="KW-1185">Reference proteome</keyword>
<dbReference type="AlphaFoldDB" id="A0A1I7TGD3"/>
<dbReference type="WBParaSite" id="Csp11.Scaffold605.g5672.t1">
    <property type="protein sequence ID" value="Csp11.Scaffold605.g5672.t1"/>
    <property type="gene ID" value="Csp11.Scaffold605.g5672"/>
</dbReference>
<evidence type="ECO:0000313" key="3">
    <source>
        <dbReference type="WBParaSite" id="Csp11.Scaffold605.g5672.t1"/>
    </source>
</evidence>
<evidence type="ECO:0000313" key="2">
    <source>
        <dbReference type="Proteomes" id="UP000095282"/>
    </source>
</evidence>
<proteinExistence type="predicted"/>
<feature type="region of interest" description="Disordered" evidence="1">
    <location>
        <begin position="66"/>
        <end position="85"/>
    </location>
</feature>
<accession>A0A1I7TGD3</accession>
<organism evidence="2 3">
    <name type="scientific">Caenorhabditis tropicalis</name>
    <dbReference type="NCBI Taxonomy" id="1561998"/>
    <lineage>
        <taxon>Eukaryota</taxon>
        <taxon>Metazoa</taxon>
        <taxon>Ecdysozoa</taxon>
        <taxon>Nematoda</taxon>
        <taxon>Chromadorea</taxon>
        <taxon>Rhabditida</taxon>
        <taxon>Rhabditina</taxon>
        <taxon>Rhabditomorpha</taxon>
        <taxon>Rhabditoidea</taxon>
        <taxon>Rhabditidae</taxon>
        <taxon>Peloderinae</taxon>
        <taxon>Caenorhabditis</taxon>
    </lineage>
</organism>
<evidence type="ECO:0000256" key="1">
    <source>
        <dbReference type="SAM" id="MobiDB-lite"/>
    </source>
</evidence>
<feature type="compositionally biased region" description="Low complexity" evidence="1">
    <location>
        <begin position="72"/>
        <end position="85"/>
    </location>
</feature>
<sequence length="331" mass="37284">MLSSPDHFNVFKVSPSPRRLTISRRRLLPQMLHFIDSSGSEDDLDELPRHLPPVVRRLAPLRHATSSYNLKSTGTSSESSSTSSNEFVSVSRISMNSRRASCFELNKEDEFKVMAADKLLQAMENMKHATSTQAVRWRCTSTESLPGVVTSSKSRRHSKGPLELIQNLMAKKASAQKRDLVGPPTLISSTVSLNEISTRSSNQQSEQTHQKANPNQLTRNIMNEVLTRVGPYPQIVLPSNGFWMDGVSQQQAGAMDDQVSTMNVNSCARFKLETDETSHCYRRHFYGRKKFQKTAKADVRYSRYLVLTAFSFPKAPPIHKEPQLFHKSTSP</sequence>
<name>A0A1I7TGD3_9PELO</name>